<comment type="caution">
    <text evidence="10">The sequence shown here is derived from an EMBL/GenBank/DDBJ whole genome shotgun (WGS) entry which is preliminary data.</text>
</comment>
<keyword evidence="8" id="KW-0804">Transcription</keyword>
<dbReference type="EMBL" id="LNRQ01000004">
    <property type="protein sequence ID" value="KZM97080.1"/>
    <property type="molecule type" value="Genomic_DNA"/>
</dbReference>
<evidence type="ECO:0000256" key="6">
    <source>
        <dbReference type="ARBA" id="ARBA00023015"/>
    </source>
</evidence>
<keyword evidence="6" id="KW-0805">Transcription regulation</keyword>
<dbReference type="PANTHER" id="PTHR15975">
    <property type="entry name" value="CCR4-NOT TRANSCRIPTION COMPLEX SUBUNIT 11"/>
    <property type="match status" value="1"/>
</dbReference>
<dbReference type="GO" id="GO:0005737">
    <property type="term" value="C:cytoplasm"/>
    <property type="evidence" value="ECO:0007669"/>
    <property type="project" value="UniProtKB-SubCell"/>
</dbReference>
<dbReference type="Gene3D" id="3.90.660.10">
    <property type="match status" value="1"/>
</dbReference>
<sequence length="317" mass="35989">MYSFEVPVYLRSAISKMWLASTEFIINFVRETTEDGKELVFDHGAPYFTATNADVHRVVADWEARGFVAEWKESFGSFNFISRTFSDYEKDGSCKKFVGTPKMNSICRALVSEPGVETKFGVGVGRLEWLEDEGSWSLNGMDGQNLGHFKGVIASDKNVFSPRFTDLTGRPPPLGVLLFRLQAFQKKAIKLIIRVLFELVSDPKIVYHSGLTPKKLPEMVENNPLIAVEVLTKMIHSTEISEYFTVLVNMDMSLHSMEVVNRLTTAVDLPTEFVHMYITNCISSCENIKDKYMQNRLVRLVCVFLQSLIRNKIINGQ</sequence>
<dbReference type="Gramene" id="KZM97080">
    <property type="protein sequence ID" value="KZM97080"/>
    <property type="gene ID" value="DCAR_015558"/>
</dbReference>
<evidence type="ECO:0000256" key="1">
    <source>
        <dbReference type="ARBA" id="ARBA00004123"/>
    </source>
</evidence>
<keyword evidence="7" id="KW-0943">RNA-mediated gene silencing</keyword>
<dbReference type="GO" id="GO:0005634">
    <property type="term" value="C:nucleus"/>
    <property type="evidence" value="ECO:0007669"/>
    <property type="project" value="UniProtKB-SubCell"/>
</dbReference>
<name>A0A162A8L1_DAUCS</name>
<dbReference type="InterPro" id="IPR036188">
    <property type="entry name" value="FAD/NAD-bd_sf"/>
</dbReference>
<evidence type="ECO:0000313" key="10">
    <source>
        <dbReference type="EMBL" id="KZM97080.1"/>
    </source>
</evidence>
<dbReference type="STRING" id="79200.A0A162A8L1"/>
<protein>
    <recommendedName>
        <fullName evidence="4">CCR4-NOT transcription complex subunit 11</fullName>
    </recommendedName>
</protein>
<proteinExistence type="inferred from homology"/>
<dbReference type="GO" id="GO:0031047">
    <property type="term" value="P:regulatory ncRNA-mediated gene silencing"/>
    <property type="evidence" value="ECO:0007669"/>
    <property type="project" value="UniProtKB-KW"/>
</dbReference>
<accession>A0A162A8L1</accession>
<comment type="subcellular location">
    <subcellularLocation>
        <location evidence="2">Cytoplasm</location>
    </subcellularLocation>
    <subcellularLocation>
        <location evidence="1">Nucleus</location>
    </subcellularLocation>
</comment>
<keyword evidence="5" id="KW-0963">Cytoplasm</keyword>
<evidence type="ECO:0000256" key="7">
    <source>
        <dbReference type="ARBA" id="ARBA00023158"/>
    </source>
</evidence>
<dbReference type="Pfam" id="PF10155">
    <property type="entry name" value="CNOT11"/>
    <property type="match status" value="1"/>
</dbReference>
<evidence type="ECO:0000256" key="4">
    <source>
        <dbReference type="ARBA" id="ARBA00014872"/>
    </source>
</evidence>
<evidence type="ECO:0000256" key="2">
    <source>
        <dbReference type="ARBA" id="ARBA00004496"/>
    </source>
</evidence>
<dbReference type="GO" id="GO:0030014">
    <property type="term" value="C:CCR4-NOT complex"/>
    <property type="evidence" value="ECO:0007669"/>
    <property type="project" value="InterPro"/>
</dbReference>
<dbReference type="PANTHER" id="PTHR15975:SF0">
    <property type="entry name" value="CCR4-NOT TRANSCRIPTION COMPLEX SUBUNIT 11"/>
    <property type="match status" value="1"/>
</dbReference>
<organism evidence="10">
    <name type="scientific">Daucus carota subsp. sativus</name>
    <name type="common">Carrot</name>
    <dbReference type="NCBI Taxonomy" id="79200"/>
    <lineage>
        <taxon>Eukaryota</taxon>
        <taxon>Viridiplantae</taxon>
        <taxon>Streptophyta</taxon>
        <taxon>Embryophyta</taxon>
        <taxon>Tracheophyta</taxon>
        <taxon>Spermatophyta</taxon>
        <taxon>Magnoliopsida</taxon>
        <taxon>eudicotyledons</taxon>
        <taxon>Gunneridae</taxon>
        <taxon>Pentapetalae</taxon>
        <taxon>asterids</taxon>
        <taxon>campanulids</taxon>
        <taxon>Apiales</taxon>
        <taxon>Apiaceae</taxon>
        <taxon>Apioideae</taxon>
        <taxon>Scandiceae</taxon>
        <taxon>Daucinae</taxon>
        <taxon>Daucus</taxon>
        <taxon>Daucus sect. Daucus</taxon>
    </lineage>
</organism>
<dbReference type="Gene3D" id="3.50.50.60">
    <property type="entry name" value="FAD/NAD(P)-binding domain"/>
    <property type="match status" value="1"/>
</dbReference>
<dbReference type="InterPro" id="IPR019312">
    <property type="entry name" value="CNOT11"/>
</dbReference>
<dbReference type="AlphaFoldDB" id="A0A162A8L1"/>
<evidence type="ECO:0000256" key="5">
    <source>
        <dbReference type="ARBA" id="ARBA00022490"/>
    </source>
</evidence>
<gene>
    <name evidence="10" type="ORF">DCAR_015558</name>
</gene>
<reference evidence="10" key="1">
    <citation type="journal article" date="2016" name="Nat. Genet.">
        <title>A high-quality carrot genome assembly provides new insights into carotenoid accumulation and asterid genome evolution.</title>
        <authorList>
            <person name="Iorizzo M."/>
            <person name="Ellison S."/>
            <person name="Senalik D."/>
            <person name="Zeng P."/>
            <person name="Satapoomin P."/>
            <person name="Huang J."/>
            <person name="Bowman M."/>
            <person name="Iovene M."/>
            <person name="Sanseverino W."/>
            <person name="Cavagnaro P."/>
            <person name="Yildiz M."/>
            <person name="Macko-Podgorni A."/>
            <person name="Moranska E."/>
            <person name="Grzebelus E."/>
            <person name="Grzebelus D."/>
            <person name="Ashrafi H."/>
            <person name="Zheng Z."/>
            <person name="Cheng S."/>
            <person name="Spooner D."/>
            <person name="Van Deynze A."/>
            <person name="Simon P."/>
        </authorList>
    </citation>
    <scope>NUCLEOTIDE SEQUENCE [LARGE SCALE GENOMIC DNA]</scope>
    <source>
        <tissue evidence="10">Leaf</tissue>
    </source>
</reference>
<comment type="similarity">
    <text evidence="3">Belongs to the CNOT11 family.</text>
</comment>
<evidence type="ECO:0000256" key="3">
    <source>
        <dbReference type="ARBA" id="ARBA00008030"/>
    </source>
</evidence>
<evidence type="ECO:0000256" key="9">
    <source>
        <dbReference type="ARBA" id="ARBA00023242"/>
    </source>
</evidence>
<keyword evidence="9" id="KW-0539">Nucleus</keyword>
<evidence type="ECO:0000256" key="8">
    <source>
        <dbReference type="ARBA" id="ARBA00023163"/>
    </source>
</evidence>